<evidence type="ECO:0000313" key="2">
    <source>
        <dbReference type="EMBL" id="KAK0479618.1"/>
    </source>
</evidence>
<evidence type="ECO:0000313" key="3">
    <source>
        <dbReference type="Proteomes" id="UP001175227"/>
    </source>
</evidence>
<reference evidence="2" key="1">
    <citation type="submission" date="2023-06" db="EMBL/GenBank/DDBJ databases">
        <authorList>
            <consortium name="Lawrence Berkeley National Laboratory"/>
            <person name="Ahrendt S."/>
            <person name="Sahu N."/>
            <person name="Indic B."/>
            <person name="Wong-Bajracharya J."/>
            <person name="Merenyi Z."/>
            <person name="Ke H.-M."/>
            <person name="Monk M."/>
            <person name="Kocsube S."/>
            <person name="Drula E."/>
            <person name="Lipzen A."/>
            <person name="Balint B."/>
            <person name="Henrissat B."/>
            <person name="Andreopoulos B."/>
            <person name="Martin F.M."/>
            <person name="Harder C.B."/>
            <person name="Rigling D."/>
            <person name="Ford K.L."/>
            <person name="Foster G.D."/>
            <person name="Pangilinan J."/>
            <person name="Papanicolaou A."/>
            <person name="Barry K."/>
            <person name="LaButti K."/>
            <person name="Viragh M."/>
            <person name="Koriabine M."/>
            <person name="Yan M."/>
            <person name="Riley R."/>
            <person name="Champramary S."/>
            <person name="Plett K.L."/>
            <person name="Tsai I.J."/>
            <person name="Slot J."/>
            <person name="Sipos G."/>
            <person name="Plett J."/>
            <person name="Nagy L.G."/>
            <person name="Grigoriev I.V."/>
        </authorList>
    </citation>
    <scope>NUCLEOTIDE SEQUENCE</scope>
    <source>
        <strain evidence="2">ICMP 16352</strain>
    </source>
</reference>
<dbReference type="AlphaFoldDB" id="A0AA39PA10"/>
<accession>A0AA39PA10</accession>
<proteinExistence type="predicted"/>
<sequence>MLSSEESVVNMSALIIDATRAEDGKLVALKRISKMNFPFELELGTFFSSSPLSDDPRNHCVPIYEVLQSPHDPDVQFIVMPRLREAHTPSFDTVGEFADAFQQIFEGIEFMHEHFVAHKDINILNVMLDATKLFPKGFHPFHHSLNTKHNDIATHITRTQCWPRYYIIDFGYYRRYDPNKLPFDDIVAAGDRSAPELRRLRDDPSAKLNPFSFDVYCVGNMMREDYNIECCPGLHFLLPLVDDMTQDKPSLRPTMREALTRFVGLCNSLSMSQLRAPPYDAGFGQRWRRLKYAVTGVAPLSVRKFSEPVMVSDSRLRSFYTQTPGNVGVVTDRYVGCICTL</sequence>
<dbReference type="SUPFAM" id="SSF56112">
    <property type="entry name" value="Protein kinase-like (PK-like)"/>
    <property type="match status" value="1"/>
</dbReference>
<dbReference type="Gene3D" id="1.10.510.10">
    <property type="entry name" value="Transferase(Phosphotransferase) domain 1"/>
    <property type="match status" value="1"/>
</dbReference>
<keyword evidence="3" id="KW-1185">Reference proteome</keyword>
<comment type="caution">
    <text evidence="2">The sequence shown here is derived from an EMBL/GenBank/DDBJ whole genome shotgun (WGS) entry which is preliminary data.</text>
</comment>
<gene>
    <name evidence="2" type="ORF">IW261DRAFT_1607937</name>
</gene>
<dbReference type="GO" id="GO:0005524">
    <property type="term" value="F:ATP binding"/>
    <property type="evidence" value="ECO:0007669"/>
    <property type="project" value="InterPro"/>
</dbReference>
<dbReference type="InterPro" id="IPR011009">
    <property type="entry name" value="Kinase-like_dom_sf"/>
</dbReference>
<dbReference type="PROSITE" id="PS50011">
    <property type="entry name" value="PROTEIN_KINASE_DOM"/>
    <property type="match status" value="1"/>
</dbReference>
<dbReference type="Proteomes" id="UP001175227">
    <property type="component" value="Unassembled WGS sequence"/>
</dbReference>
<name>A0AA39PA10_9AGAR</name>
<dbReference type="InterPro" id="IPR000719">
    <property type="entry name" value="Prot_kinase_dom"/>
</dbReference>
<protein>
    <recommendedName>
        <fullName evidence="1">Protein kinase domain-containing protein</fullName>
    </recommendedName>
</protein>
<dbReference type="EMBL" id="JAUEPR010000011">
    <property type="protein sequence ID" value="KAK0479618.1"/>
    <property type="molecule type" value="Genomic_DNA"/>
</dbReference>
<evidence type="ECO:0000259" key="1">
    <source>
        <dbReference type="PROSITE" id="PS50011"/>
    </source>
</evidence>
<dbReference type="SMART" id="SM00220">
    <property type="entry name" value="S_TKc"/>
    <property type="match status" value="1"/>
</dbReference>
<feature type="domain" description="Protein kinase" evidence="1">
    <location>
        <begin position="1"/>
        <end position="341"/>
    </location>
</feature>
<dbReference type="GO" id="GO:0004672">
    <property type="term" value="F:protein kinase activity"/>
    <property type="evidence" value="ECO:0007669"/>
    <property type="project" value="InterPro"/>
</dbReference>
<organism evidence="2 3">
    <name type="scientific">Armillaria novae-zelandiae</name>
    <dbReference type="NCBI Taxonomy" id="153914"/>
    <lineage>
        <taxon>Eukaryota</taxon>
        <taxon>Fungi</taxon>
        <taxon>Dikarya</taxon>
        <taxon>Basidiomycota</taxon>
        <taxon>Agaricomycotina</taxon>
        <taxon>Agaricomycetes</taxon>
        <taxon>Agaricomycetidae</taxon>
        <taxon>Agaricales</taxon>
        <taxon>Marasmiineae</taxon>
        <taxon>Physalacriaceae</taxon>
        <taxon>Armillaria</taxon>
    </lineage>
</organism>